<evidence type="ECO:0000256" key="1">
    <source>
        <dbReference type="ARBA" id="ARBA00007625"/>
    </source>
</evidence>
<keyword evidence="3" id="KW-0677">Repeat</keyword>
<dbReference type="InterPro" id="IPR019775">
    <property type="entry name" value="WD40_repeat_CS"/>
</dbReference>
<evidence type="ECO:0000313" key="6">
    <source>
        <dbReference type="EMBL" id="GBP40345.1"/>
    </source>
</evidence>
<gene>
    <name evidence="6" type="ORF">EVAR_86491_1</name>
</gene>
<evidence type="ECO:0000313" key="7">
    <source>
        <dbReference type="Proteomes" id="UP000299102"/>
    </source>
</evidence>
<dbReference type="AlphaFoldDB" id="A0A4C1VRA2"/>
<keyword evidence="7" id="KW-1185">Reference proteome</keyword>
<dbReference type="PANTHER" id="PTHR44019">
    <property type="entry name" value="WD REPEAT-CONTAINING PROTEIN 55"/>
    <property type="match status" value="1"/>
</dbReference>
<dbReference type="InterPro" id="IPR015943">
    <property type="entry name" value="WD40/YVTN_repeat-like_dom_sf"/>
</dbReference>
<proteinExistence type="inferred from homology"/>
<dbReference type="Pfam" id="PF24796">
    <property type="entry name" value="WDR55"/>
    <property type="match status" value="1"/>
</dbReference>
<dbReference type="STRING" id="151549.A0A4C1VRA2"/>
<dbReference type="InterPro" id="IPR001680">
    <property type="entry name" value="WD40_rpt"/>
</dbReference>
<dbReference type="SUPFAM" id="SSF50978">
    <property type="entry name" value="WD40 repeat-like"/>
    <property type="match status" value="1"/>
</dbReference>
<dbReference type="EMBL" id="BGZK01000380">
    <property type="protein sequence ID" value="GBP40345.1"/>
    <property type="molecule type" value="Genomic_DNA"/>
</dbReference>
<comment type="similarity">
    <text evidence="1">Belongs to the WD repeat WDR55 family.</text>
</comment>
<sequence length="461" mass="51102">MFGVRSPARSVGVGLLRIVWMPCTHKGDLAALNDYRDDEGIVKLWDMRKPEACFKIKIGEDNVADMITNETQKYLVCAGGDGALTSIDLKASKIYTTSEEYDSELTCLGLFRSETKLLVGSSKGKLYLFNWKEFGLHSDEYIGHKHSISCMMPITQNVVVTSGEDGVLRAAHMFPHRQLGVVGQHSMPVERLDISHDGRLLASCSLDSDVKFWNISYFEEIENIIDVNKKQNKKKDMSNNLPSSSLKNASDFFSGLGTAIGVKRTQAPSTMWPIPLLDYEWDAGFGRIYVIPTSPPLEFQVGIEENGNAVRDRDRIYKGDQDGNQSVSVDARVSRRYHAMLIFTYLSKLCIGLLRGNGRGEITAPPPAPSRLLRAPVDFEPDSITALAHTPAGYWIQVSESSGGSLPFYHLTLPPIIAPPSCILFLTREVGNAMVTLLRLRVSMFGDDHLRTYALASLCTS</sequence>
<dbReference type="SMART" id="SM00320">
    <property type="entry name" value="WD40"/>
    <property type="match status" value="4"/>
</dbReference>
<comment type="caution">
    <text evidence="6">The sequence shown here is derived from an EMBL/GenBank/DDBJ whole genome shotgun (WGS) entry which is preliminary data.</text>
</comment>
<dbReference type="PANTHER" id="PTHR44019:SF20">
    <property type="entry name" value="WD REPEAT-CONTAINING PROTEIN 55"/>
    <property type="match status" value="1"/>
</dbReference>
<evidence type="ECO:0000256" key="2">
    <source>
        <dbReference type="ARBA" id="ARBA00022574"/>
    </source>
</evidence>
<evidence type="ECO:0000256" key="4">
    <source>
        <dbReference type="ARBA" id="ARBA00023478"/>
    </source>
</evidence>
<keyword evidence="2 5" id="KW-0853">WD repeat</keyword>
<organism evidence="6 7">
    <name type="scientific">Eumeta variegata</name>
    <name type="common">Bagworm moth</name>
    <name type="synonym">Eumeta japonica</name>
    <dbReference type="NCBI Taxonomy" id="151549"/>
    <lineage>
        <taxon>Eukaryota</taxon>
        <taxon>Metazoa</taxon>
        <taxon>Ecdysozoa</taxon>
        <taxon>Arthropoda</taxon>
        <taxon>Hexapoda</taxon>
        <taxon>Insecta</taxon>
        <taxon>Pterygota</taxon>
        <taxon>Neoptera</taxon>
        <taxon>Endopterygota</taxon>
        <taxon>Lepidoptera</taxon>
        <taxon>Glossata</taxon>
        <taxon>Ditrysia</taxon>
        <taxon>Tineoidea</taxon>
        <taxon>Psychidae</taxon>
        <taxon>Oiketicinae</taxon>
        <taxon>Eumeta</taxon>
    </lineage>
</organism>
<dbReference type="InterPro" id="IPR036322">
    <property type="entry name" value="WD40_repeat_dom_sf"/>
</dbReference>
<name>A0A4C1VRA2_EUMVA</name>
<dbReference type="OrthoDB" id="2288928at2759"/>
<dbReference type="PROSITE" id="PS50294">
    <property type="entry name" value="WD_REPEATS_REGION"/>
    <property type="match status" value="1"/>
</dbReference>
<dbReference type="PROSITE" id="PS00678">
    <property type="entry name" value="WD_REPEATS_1"/>
    <property type="match status" value="1"/>
</dbReference>
<dbReference type="Proteomes" id="UP000299102">
    <property type="component" value="Unassembled WGS sequence"/>
</dbReference>
<evidence type="ECO:0000256" key="5">
    <source>
        <dbReference type="PROSITE-ProRule" id="PRU00221"/>
    </source>
</evidence>
<dbReference type="Gene3D" id="2.130.10.10">
    <property type="entry name" value="YVTN repeat-like/Quinoprotein amine dehydrogenase"/>
    <property type="match status" value="1"/>
</dbReference>
<accession>A0A4C1VRA2</accession>
<feature type="repeat" description="WD" evidence="5">
    <location>
        <begin position="182"/>
        <end position="223"/>
    </location>
</feature>
<reference evidence="6 7" key="1">
    <citation type="journal article" date="2019" name="Commun. Biol.">
        <title>The bagworm genome reveals a unique fibroin gene that provides high tensile strength.</title>
        <authorList>
            <person name="Kono N."/>
            <person name="Nakamura H."/>
            <person name="Ohtoshi R."/>
            <person name="Tomita M."/>
            <person name="Numata K."/>
            <person name="Arakawa K."/>
        </authorList>
    </citation>
    <scope>NUCLEOTIDE SEQUENCE [LARGE SCALE GENOMIC DNA]</scope>
</reference>
<evidence type="ECO:0000256" key="3">
    <source>
        <dbReference type="ARBA" id="ARBA00022737"/>
    </source>
</evidence>
<dbReference type="PROSITE" id="PS50082">
    <property type="entry name" value="WD_REPEATS_2"/>
    <property type="match status" value="1"/>
</dbReference>
<dbReference type="InterPro" id="IPR050505">
    <property type="entry name" value="WDR55/POC1"/>
</dbReference>
<protein>
    <recommendedName>
        <fullName evidence="4">WD repeat-containing protein 55 homolog</fullName>
    </recommendedName>
</protein>